<keyword evidence="3" id="KW-0862">Zinc</keyword>
<dbReference type="Proteomes" id="UP001328107">
    <property type="component" value="Unassembled WGS sequence"/>
</dbReference>
<evidence type="ECO:0000259" key="7">
    <source>
        <dbReference type="PROSITE" id="PS50157"/>
    </source>
</evidence>
<dbReference type="GO" id="GO:0008270">
    <property type="term" value="F:zinc ion binding"/>
    <property type="evidence" value="ECO:0007669"/>
    <property type="project" value="UniProtKB-KW"/>
</dbReference>
<evidence type="ECO:0000256" key="3">
    <source>
        <dbReference type="ARBA" id="ARBA00022833"/>
    </source>
</evidence>
<keyword evidence="2 5" id="KW-0863">Zinc-finger</keyword>
<feature type="domain" description="C2H2-type" evidence="7">
    <location>
        <begin position="101"/>
        <end position="131"/>
    </location>
</feature>
<keyword evidence="1" id="KW-0479">Metal-binding</keyword>
<evidence type="ECO:0000313" key="9">
    <source>
        <dbReference type="EMBL" id="GMR30980.1"/>
    </source>
</evidence>
<evidence type="ECO:0000256" key="4">
    <source>
        <dbReference type="ARBA" id="ARBA00023125"/>
    </source>
</evidence>
<name>A0AAN5C520_9BILA</name>
<evidence type="ECO:0000259" key="8">
    <source>
        <dbReference type="PROSITE" id="PS50950"/>
    </source>
</evidence>
<sequence>SKLLKWINAVRSTPEGRRSLMERLSAHKASFLCSSHFSPADFNVDGGRYTVLRSNAIPFFEIYCPSTGTSRSIEKTKLPLGELSIPLLQSLSDINIFLQPYACLTCGKQFSGKDLMRGHLVTNEGHTGTEEVTSV</sequence>
<keyword evidence="4 6" id="KW-0238">DNA-binding</keyword>
<evidence type="ECO:0000256" key="6">
    <source>
        <dbReference type="PROSITE-ProRule" id="PRU00309"/>
    </source>
</evidence>
<evidence type="ECO:0000256" key="1">
    <source>
        <dbReference type="ARBA" id="ARBA00022723"/>
    </source>
</evidence>
<proteinExistence type="predicted"/>
<evidence type="ECO:0008006" key="11">
    <source>
        <dbReference type="Google" id="ProtNLM"/>
    </source>
</evidence>
<gene>
    <name evidence="9" type="ORF">PMAYCL1PPCAC_01175</name>
</gene>
<accession>A0AAN5C520</accession>
<feature type="non-terminal residue" evidence="9">
    <location>
        <position position="135"/>
    </location>
</feature>
<feature type="domain" description="THAP-type" evidence="8">
    <location>
        <begin position="1"/>
        <end position="61"/>
    </location>
</feature>
<comment type="caution">
    <text evidence="9">The sequence shown here is derived from an EMBL/GenBank/DDBJ whole genome shotgun (WGS) entry which is preliminary data.</text>
</comment>
<evidence type="ECO:0000256" key="5">
    <source>
        <dbReference type="PROSITE-ProRule" id="PRU00042"/>
    </source>
</evidence>
<dbReference type="AlphaFoldDB" id="A0AAN5C520"/>
<dbReference type="GO" id="GO:0003677">
    <property type="term" value="F:DNA binding"/>
    <property type="evidence" value="ECO:0007669"/>
    <property type="project" value="UniProtKB-UniRule"/>
</dbReference>
<reference evidence="10" key="1">
    <citation type="submission" date="2022-10" db="EMBL/GenBank/DDBJ databases">
        <title>Genome assembly of Pristionchus species.</title>
        <authorList>
            <person name="Yoshida K."/>
            <person name="Sommer R.J."/>
        </authorList>
    </citation>
    <scope>NUCLEOTIDE SEQUENCE [LARGE SCALE GENOMIC DNA]</scope>
    <source>
        <strain evidence="10">RS5460</strain>
    </source>
</reference>
<dbReference type="InterPro" id="IPR013087">
    <property type="entry name" value="Znf_C2H2_type"/>
</dbReference>
<dbReference type="EMBL" id="BTRK01000001">
    <property type="protein sequence ID" value="GMR30980.1"/>
    <property type="molecule type" value="Genomic_DNA"/>
</dbReference>
<organism evidence="9 10">
    <name type="scientific">Pristionchus mayeri</name>
    <dbReference type="NCBI Taxonomy" id="1317129"/>
    <lineage>
        <taxon>Eukaryota</taxon>
        <taxon>Metazoa</taxon>
        <taxon>Ecdysozoa</taxon>
        <taxon>Nematoda</taxon>
        <taxon>Chromadorea</taxon>
        <taxon>Rhabditida</taxon>
        <taxon>Rhabditina</taxon>
        <taxon>Diplogasteromorpha</taxon>
        <taxon>Diplogasteroidea</taxon>
        <taxon>Neodiplogasteridae</taxon>
        <taxon>Pristionchus</taxon>
    </lineage>
</organism>
<feature type="non-terminal residue" evidence="9">
    <location>
        <position position="1"/>
    </location>
</feature>
<evidence type="ECO:0000256" key="2">
    <source>
        <dbReference type="ARBA" id="ARBA00022771"/>
    </source>
</evidence>
<dbReference type="PROSITE" id="PS50157">
    <property type="entry name" value="ZINC_FINGER_C2H2_2"/>
    <property type="match status" value="1"/>
</dbReference>
<keyword evidence="10" id="KW-1185">Reference proteome</keyword>
<dbReference type="PROSITE" id="PS50950">
    <property type="entry name" value="ZF_THAP"/>
    <property type="match status" value="1"/>
</dbReference>
<dbReference type="InterPro" id="IPR006612">
    <property type="entry name" value="THAP_Znf"/>
</dbReference>
<evidence type="ECO:0000313" key="10">
    <source>
        <dbReference type="Proteomes" id="UP001328107"/>
    </source>
</evidence>
<protein>
    <recommendedName>
        <fullName evidence="11">THAP-type domain-containing protein</fullName>
    </recommendedName>
</protein>